<feature type="domain" description="FAD-binding" evidence="6">
    <location>
        <begin position="4"/>
        <end position="343"/>
    </location>
</feature>
<keyword evidence="5" id="KW-0521">NADP</keyword>
<keyword evidence="4 5" id="KW-0503">Monooxygenase</keyword>
<keyword evidence="2 5" id="KW-0274">FAD</keyword>
<protein>
    <recommendedName>
        <fullName evidence="5">Flavin-dependent monooxygenase</fullName>
    </recommendedName>
    <alternativeName>
        <fullName evidence="5">TetX monooxygenase</fullName>
        <shortName evidence="5">TetX</shortName>
        <ecNumber evidence="5">1.14.13.-</ecNumber>
    </alternativeName>
</protein>
<dbReference type="GO" id="GO:0005737">
    <property type="term" value="C:cytoplasm"/>
    <property type="evidence" value="ECO:0007669"/>
    <property type="project" value="UniProtKB-SubCell"/>
</dbReference>
<dbReference type="SUPFAM" id="SSF51905">
    <property type="entry name" value="FAD/NAD(P)-binding domain"/>
    <property type="match status" value="1"/>
</dbReference>
<accession>A0A5S4WFI4</accession>
<evidence type="ECO:0000256" key="2">
    <source>
        <dbReference type="ARBA" id="ARBA00022827"/>
    </source>
</evidence>
<organism evidence="7 8">
    <name type="scientific">Bradyrhizobium cytisi</name>
    <dbReference type="NCBI Taxonomy" id="515489"/>
    <lineage>
        <taxon>Bacteria</taxon>
        <taxon>Pseudomonadati</taxon>
        <taxon>Pseudomonadota</taxon>
        <taxon>Alphaproteobacteria</taxon>
        <taxon>Hyphomicrobiales</taxon>
        <taxon>Nitrobacteraceae</taxon>
        <taxon>Bradyrhizobium</taxon>
    </lineage>
</organism>
<comment type="subunit">
    <text evidence="5">Monomer.</text>
</comment>
<feature type="binding site" evidence="5">
    <location>
        <position position="103"/>
    </location>
    <ligand>
        <name>FAD</name>
        <dbReference type="ChEBI" id="CHEBI:57692"/>
    </ligand>
</feature>
<dbReference type="EMBL" id="VSSR01000048">
    <property type="protein sequence ID" value="TYL78566.1"/>
    <property type="molecule type" value="Genomic_DNA"/>
</dbReference>
<dbReference type="GO" id="GO:0071949">
    <property type="term" value="F:FAD binding"/>
    <property type="evidence" value="ECO:0007669"/>
    <property type="project" value="InterPro"/>
</dbReference>
<comment type="domain">
    <text evidence="5">Consists of an N-terminal FAD-binding domain with a Rossman fold and a C-terminal substrate-binding domain.</text>
</comment>
<dbReference type="InterPro" id="IPR002938">
    <property type="entry name" value="FAD-bd"/>
</dbReference>
<evidence type="ECO:0000259" key="6">
    <source>
        <dbReference type="Pfam" id="PF01494"/>
    </source>
</evidence>
<evidence type="ECO:0000256" key="3">
    <source>
        <dbReference type="ARBA" id="ARBA00023002"/>
    </source>
</evidence>
<evidence type="ECO:0000256" key="4">
    <source>
        <dbReference type="ARBA" id="ARBA00023033"/>
    </source>
</evidence>
<dbReference type="InterPro" id="IPR036188">
    <property type="entry name" value="FAD/NAD-bd_sf"/>
</dbReference>
<comment type="cofactor">
    <cofactor evidence="5">
        <name>FAD</name>
        <dbReference type="ChEBI" id="CHEBI:57692"/>
    </cofactor>
</comment>
<gene>
    <name evidence="7" type="ORF">FXB38_28315</name>
</gene>
<keyword evidence="5" id="KW-0963">Cytoplasm</keyword>
<dbReference type="Gene3D" id="3.50.50.60">
    <property type="entry name" value="FAD/NAD(P)-binding domain"/>
    <property type="match status" value="1"/>
</dbReference>
<dbReference type="GO" id="GO:0046677">
    <property type="term" value="P:response to antibiotic"/>
    <property type="evidence" value="ECO:0007669"/>
    <property type="project" value="InterPro"/>
</dbReference>
<feature type="binding site" evidence="5">
    <location>
        <position position="47"/>
    </location>
    <ligand>
        <name>FAD</name>
        <dbReference type="ChEBI" id="CHEBI:57692"/>
    </ligand>
</feature>
<keyword evidence="3 5" id="KW-0560">Oxidoreductase</keyword>
<dbReference type="RefSeq" id="WP_148754219.1">
    <property type="nucleotide sequence ID" value="NZ_VSSR01000048.1"/>
</dbReference>
<keyword evidence="1 5" id="KW-0285">Flavoprotein</keyword>
<dbReference type="EC" id="1.14.13.-" evidence="5"/>
<dbReference type="OrthoDB" id="4230779at2"/>
<dbReference type="Pfam" id="PF01494">
    <property type="entry name" value="FAD_binding_3"/>
    <property type="match status" value="1"/>
</dbReference>
<feature type="binding site" evidence="5">
    <location>
        <position position="40"/>
    </location>
    <ligand>
        <name>NADPH</name>
        <dbReference type="ChEBI" id="CHEBI:57783"/>
    </ligand>
</feature>
<dbReference type="PANTHER" id="PTHR46972:SF1">
    <property type="entry name" value="FAD DEPENDENT OXIDOREDUCTASE DOMAIN-CONTAINING PROTEIN"/>
    <property type="match status" value="1"/>
</dbReference>
<keyword evidence="8" id="KW-1185">Reference proteome</keyword>
<comment type="catalytic activity">
    <reaction evidence="5">
        <text>a tetracycline + NADPH + O2 + H(+) = an 11a-hydroxytetracycline + NADP(+) + H2O</text>
        <dbReference type="Rhea" id="RHEA:61444"/>
        <dbReference type="ChEBI" id="CHEBI:15377"/>
        <dbReference type="ChEBI" id="CHEBI:15378"/>
        <dbReference type="ChEBI" id="CHEBI:15379"/>
        <dbReference type="ChEBI" id="CHEBI:57783"/>
        <dbReference type="ChEBI" id="CHEBI:58349"/>
        <dbReference type="ChEBI" id="CHEBI:144644"/>
        <dbReference type="ChEBI" id="CHEBI:144645"/>
    </reaction>
</comment>
<dbReference type="Proteomes" id="UP000324853">
    <property type="component" value="Unassembled WGS sequence"/>
</dbReference>
<proteinExistence type="inferred from homology"/>
<sequence>MAPPVTIVGAGLGGLILARVLHLHGIPVTVYEAEVSAMARTQGGMLDIHDDSGQLALKAAGLFEQFRALIHEGGQASRVLDQHGKVLLDEPDDGTGGRPEVRRGALRRILLDSLPPETIRWDKKLASVVARGSGRHELTFADGFGVSTELLVGADGAWSKVRPLLSDATPNYAGTSFIETYLHDADARHRAAAEAVGGGALFAHAPGKGIFAHREPDSALHAYIALNRPAEWFTAIDFTDVATATARIAAEFAGWAPALTALITDADTPPVLRMLHTLPNDHRWARGRGVTLLGDAAHLMPPAGDGANLAMLDGAELGKAIAAHPGDIEAALATYEAALFPRSQSAAVSAHEILELCLGERAPFGLVDFFTGMRERMPE</sequence>
<comment type="caution">
    <text evidence="7">The sequence shown here is derived from an EMBL/GenBank/DDBJ whole genome shotgun (WGS) entry which is preliminary data.</text>
</comment>
<dbReference type="PANTHER" id="PTHR46972">
    <property type="entry name" value="MONOOXYGENASE ASQM-RELATED"/>
    <property type="match status" value="1"/>
</dbReference>
<evidence type="ECO:0000313" key="8">
    <source>
        <dbReference type="Proteomes" id="UP000324853"/>
    </source>
</evidence>
<feature type="binding site" evidence="5">
    <location>
        <position position="295"/>
    </location>
    <ligand>
        <name>FAD</name>
        <dbReference type="ChEBI" id="CHEBI:57692"/>
    </ligand>
</feature>
<evidence type="ECO:0000256" key="5">
    <source>
        <dbReference type="HAMAP-Rule" id="MF_00845"/>
    </source>
</evidence>
<dbReference type="PRINTS" id="PR00420">
    <property type="entry name" value="RNGMNOXGNASE"/>
</dbReference>
<keyword evidence="5" id="KW-0547">Nucleotide-binding</keyword>
<dbReference type="AlphaFoldDB" id="A0A5S4WFI4"/>
<evidence type="ECO:0000256" key="1">
    <source>
        <dbReference type="ARBA" id="ARBA00022630"/>
    </source>
</evidence>
<evidence type="ECO:0000313" key="7">
    <source>
        <dbReference type="EMBL" id="TYL78566.1"/>
    </source>
</evidence>
<comment type="similarity">
    <text evidence="5">Belongs to the aromatic-ring hydroxylase family. TetX subfamily.</text>
</comment>
<name>A0A5S4WFI4_9BRAD</name>
<dbReference type="GO" id="GO:0004497">
    <property type="term" value="F:monooxygenase activity"/>
    <property type="evidence" value="ECO:0007669"/>
    <property type="project" value="UniProtKB-UniRule"/>
</dbReference>
<reference evidence="7 8" key="1">
    <citation type="submission" date="2019-08" db="EMBL/GenBank/DDBJ databases">
        <title>Bradyrhizobium hipponensis sp. nov., a rhizobium isolated from a Lupinus angustifolius root nodule in Tunisia.</title>
        <authorList>
            <person name="Off K."/>
            <person name="Rejili M."/>
            <person name="Mars M."/>
            <person name="Brachmann A."/>
            <person name="Marin M."/>
        </authorList>
    </citation>
    <scope>NUCLEOTIDE SEQUENCE [LARGE SCALE GENOMIC DNA]</scope>
    <source>
        <strain evidence="7 8">CTAW11</strain>
    </source>
</reference>
<dbReference type="HAMAP" id="MF_00845">
    <property type="entry name" value="TetX_monooxygenase"/>
    <property type="match status" value="1"/>
</dbReference>
<comment type="subcellular location">
    <subcellularLocation>
        <location evidence="5">Cytoplasm</location>
    </subcellularLocation>
</comment>
<dbReference type="InterPro" id="IPR043683">
    <property type="entry name" value="TetX_monooxygenase"/>
</dbReference>
<comment type="function">
    <text evidence="5">An FAD-requiring monooxygenase active on some tetracycline antibiotic derivatives, which leads to their inactivation. Hydroxylates carbon 11a of tetracycline and some analogs.</text>
</comment>